<evidence type="ECO:0000256" key="2">
    <source>
        <dbReference type="ARBA" id="ARBA00022723"/>
    </source>
</evidence>
<feature type="domain" description="CCHC-type" evidence="9">
    <location>
        <begin position="385"/>
        <end position="398"/>
    </location>
</feature>
<dbReference type="SUPFAM" id="SSF57756">
    <property type="entry name" value="Retrovirus zinc finger-like domains"/>
    <property type="match status" value="1"/>
</dbReference>
<feature type="compositionally biased region" description="Polar residues" evidence="8">
    <location>
        <begin position="487"/>
        <end position="504"/>
    </location>
</feature>
<feature type="domain" description="CCHC-type" evidence="9">
    <location>
        <begin position="314"/>
        <end position="328"/>
    </location>
</feature>
<keyword evidence="3" id="KW-0677">Repeat</keyword>
<evidence type="ECO:0000313" key="10">
    <source>
        <dbReference type="EMBL" id="KAJ1998852.1"/>
    </source>
</evidence>
<feature type="compositionally biased region" description="Low complexity" evidence="8">
    <location>
        <begin position="474"/>
        <end position="486"/>
    </location>
</feature>
<evidence type="ECO:0000256" key="8">
    <source>
        <dbReference type="SAM" id="MobiDB-lite"/>
    </source>
</evidence>
<accession>A0A9W8BAZ3</accession>
<dbReference type="GO" id="GO:0003723">
    <property type="term" value="F:RNA binding"/>
    <property type="evidence" value="ECO:0007669"/>
    <property type="project" value="TreeGrafter"/>
</dbReference>
<gene>
    <name evidence="10" type="ORF">H4R26_005300</name>
</gene>
<dbReference type="GO" id="GO:0071037">
    <property type="term" value="P:nuclear polyadenylation-dependent snRNA catabolic process"/>
    <property type="evidence" value="ECO:0007669"/>
    <property type="project" value="TreeGrafter"/>
</dbReference>
<keyword evidence="11" id="KW-1185">Reference proteome</keyword>
<keyword evidence="5" id="KW-0862">Zinc</keyword>
<comment type="subcellular location">
    <subcellularLocation>
        <location evidence="1">Nucleus</location>
    </subcellularLocation>
</comment>
<dbReference type="OrthoDB" id="7608935at2759"/>
<dbReference type="PANTHER" id="PTHR46543:SF1">
    <property type="entry name" value="ZINC FINGER CCHC DOMAIN-CONTAINING PROTEIN 7"/>
    <property type="match status" value="1"/>
</dbReference>
<proteinExistence type="predicted"/>
<dbReference type="GO" id="GO:0071038">
    <property type="term" value="P:TRAMP-dependent tRNA surveillance pathway"/>
    <property type="evidence" value="ECO:0007669"/>
    <property type="project" value="TreeGrafter"/>
</dbReference>
<keyword evidence="6" id="KW-0539">Nucleus</keyword>
<keyword evidence="2" id="KW-0479">Metal-binding</keyword>
<dbReference type="InterPro" id="IPR001878">
    <property type="entry name" value="Znf_CCHC"/>
</dbReference>
<feature type="domain" description="CCHC-type" evidence="9">
    <location>
        <begin position="276"/>
        <end position="289"/>
    </location>
</feature>
<comment type="caution">
    <text evidence="10">The sequence shown here is derived from an EMBL/GenBank/DDBJ whole genome shotgun (WGS) entry which is preliminary data.</text>
</comment>
<dbReference type="GO" id="GO:0031499">
    <property type="term" value="C:TRAMP complex"/>
    <property type="evidence" value="ECO:0007669"/>
    <property type="project" value="TreeGrafter"/>
</dbReference>
<evidence type="ECO:0000256" key="3">
    <source>
        <dbReference type="ARBA" id="ARBA00022737"/>
    </source>
</evidence>
<feature type="compositionally biased region" description="Low complexity" evidence="8">
    <location>
        <begin position="509"/>
        <end position="524"/>
    </location>
</feature>
<feature type="region of interest" description="Disordered" evidence="8">
    <location>
        <begin position="67"/>
        <end position="141"/>
    </location>
</feature>
<evidence type="ECO:0000256" key="4">
    <source>
        <dbReference type="ARBA" id="ARBA00022771"/>
    </source>
</evidence>
<dbReference type="AlphaFoldDB" id="A0A9W8BAZ3"/>
<keyword evidence="4 7" id="KW-0863">Zinc-finger</keyword>
<evidence type="ECO:0000256" key="5">
    <source>
        <dbReference type="ARBA" id="ARBA00022833"/>
    </source>
</evidence>
<dbReference type="GO" id="GO:0008270">
    <property type="term" value="F:zinc ion binding"/>
    <property type="evidence" value="ECO:0007669"/>
    <property type="project" value="UniProtKB-KW"/>
</dbReference>
<sequence length="524" mass="57607">MYGTGFDDSYEDELYQEDPSGANSDSDAIDSDTEEKILSHLYYQSSEKALASSTLVPLAPAAPLELQKEQSAVGESSSKALKKKLPLRAQLDTDANDASESKYHIKGKRRKVSTLADITRPEASSFSSEEEDGEVGSGGDQSVSVTIVRPYRSATMTDEDSVDDDGYSGERTGKVGIRDVSFNTQDDAAVDSFLDSVSSTGLATPVWRPESEVAMEHQRIQIDSLQLTSPNGLTHTVQTRHVHDADEIDNDEYGYLDEAEIQGRNRYFMEEKEVICRKCHRAGHIAKDCTTVTCMVCGEDGHMSKDCKLNGKVCHACNMRGHVVNECPLRANGGGNGDGRHQPRPQACDRCSSRTHHTEECATIWRRYVYTGPRPPKYSDVDAWCYNCAAKGHFGDDCSLPRVRGTLAFQGDTAFSSSNCPGKIIHVTSARQPPPAHYDNSRSYQYSSPSGGSSQNREERRREQGYSSRHRSSGSRSSHGPRNPSSASTSSRWSNKDNGTSSSKRPSHRSGQSSGSSQTQHRRF</sequence>
<reference evidence="10" key="1">
    <citation type="submission" date="2022-07" db="EMBL/GenBank/DDBJ databases">
        <title>Phylogenomic reconstructions and comparative analyses of Kickxellomycotina fungi.</title>
        <authorList>
            <person name="Reynolds N.K."/>
            <person name="Stajich J.E."/>
            <person name="Barry K."/>
            <person name="Grigoriev I.V."/>
            <person name="Crous P."/>
            <person name="Smith M.E."/>
        </authorList>
    </citation>
    <scope>NUCLEOTIDE SEQUENCE</scope>
    <source>
        <strain evidence="10">IMI 214461</strain>
    </source>
</reference>
<protein>
    <recommendedName>
        <fullName evidence="9">CCHC-type domain-containing protein</fullName>
    </recommendedName>
</protein>
<dbReference type="GO" id="GO:0071036">
    <property type="term" value="P:nuclear polyadenylation-dependent snoRNA catabolic process"/>
    <property type="evidence" value="ECO:0007669"/>
    <property type="project" value="TreeGrafter"/>
</dbReference>
<dbReference type="PROSITE" id="PS50158">
    <property type="entry name" value="ZF_CCHC"/>
    <property type="match status" value="4"/>
</dbReference>
<dbReference type="Pfam" id="PF00098">
    <property type="entry name" value="zf-CCHC"/>
    <property type="match status" value="3"/>
</dbReference>
<evidence type="ECO:0000313" key="11">
    <source>
        <dbReference type="Proteomes" id="UP001150907"/>
    </source>
</evidence>
<evidence type="ECO:0000259" key="9">
    <source>
        <dbReference type="PROSITE" id="PS50158"/>
    </source>
</evidence>
<name>A0A9W8BAZ3_9FUNG</name>
<feature type="compositionally biased region" description="Low complexity" evidence="8">
    <location>
        <begin position="441"/>
        <end position="455"/>
    </location>
</feature>
<feature type="region of interest" description="Disordered" evidence="8">
    <location>
        <begin position="1"/>
        <end position="31"/>
    </location>
</feature>
<dbReference type="InterPro" id="IPR036875">
    <property type="entry name" value="Znf_CCHC_sf"/>
</dbReference>
<dbReference type="EMBL" id="JANBQF010000845">
    <property type="protein sequence ID" value="KAJ1998852.1"/>
    <property type="molecule type" value="Genomic_DNA"/>
</dbReference>
<organism evidence="10 11">
    <name type="scientific">Coemansia thaxteri</name>
    <dbReference type="NCBI Taxonomy" id="2663907"/>
    <lineage>
        <taxon>Eukaryota</taxon>
        <taxon>Fungi</taxon>
        <taxon>Fungi incertae sedis</taxon>
        <taxon>Zoopagomycota</taxon>
        <taxon>Kickxellomycotina</taxon>
        <taxon>Kickxellomycetes</taxon>
        <taxon>Kickxellales</taxon>
        <taxon>Kickxellaceae</taxon>
        <taxon>Coemansia</taxon>
    </lineage>
</organism>
<dbReference type="GO" id="GO:0071031">
    <property type="term" value="P:nuclear mRNA surveillance of mRNA 3'-end processing"/>
    <property type="evidence" value="ECO:0007669"/>
    <property type="project" value="TreeGrafter"/>
</dbReference>
<evidence type="ECO:0000256" key="7">
    <source>
        <dbReference type="PROSITE-ProRule" id="PRU00047"/>
    </source>
</evidence>
<dbReference type="GO" id="GO:0071039">
    <property type="term" value="P:nuclear polyadenylation-dependent CUT catabolic process"/>
    <property type="evidence" value="ECO:0007669"/>
    <property type="project" value="TreeGrafter"/>
</dbReference>
<dbReference type="GO" id="GO:0071035">
    <property type="term" value="P:nuclear polyadenylation-dependent rRNA catabolic process"/>
    <property type="evidence" value="ECO:0007669"/>
    <property type="project" value="TreeGrafter"/>
</dbReference>
<dbReference type="PANTHER" id="PTHR46543">
    <property type="entry name" value="ZINC FINGER CCHC DOMAIN-CONTAINING PROTEIN 7"/>
    <property type="match status" value="1"/>
</dbReference>
<evidence type="ECO:0000256" key="1">
    <source>
        <dbReference type="ARBA" id="ARBA00004123"/>
    </source>
</evidence>
<dbReference type="Proteomes" id="UP001150907">
    <property type="component" value="Unassembled WGS sequence"/>
</dbReference>
<evidence type="ECO:0000256" key="6">
    <source>
        <dbReference type="ARBA" id="ARBA00023242"/>
    </source>
</evidence>
<feature type="region of interest" description="Disordered" evidence="8">
    <location>
        <begin position="426"/>
        <end position="524"/>
    </location>
</feature>
<dbReference type="SMART" id="SM00343">
    <property type="entry name" value="ZnF_C2HC"/>
    <property type="match status" value="5"/>
</dbReference>
<feature type="domain" description="CCHC-type" evidence="9">
    <location>
        <begin position="294"/>
        <end position="308"/>
    </location>
</feature>
<dbReference type="InterPro" id="IPR051644">
    <property type="entry name" value="TRAMP_AT-DNA-binding"/>
</dbReference>
<dbReference type="Gene3D" id="4.10.60.10">
    <property type="entry name" value="Zinc finger, CCHC-type"/>
    <property type="match status" value="2"/>
</dbReference>